<dbReference type="PANTHER" id="PTHR43881:SF1">
    <property type="entry name" value="GAMMA-GLUTAMYLTRANSPEPTIDASE (AFU_ORTHOLOGUE AFUA_4G13580)"/>
    <property type="match status" value="1"/>
</dbReference>
<comment type="pathway">
    <text evidence="5">Sulfur metabolism; glutathione metabolism.</text>
</comment>
<evidence type="ECO:0000256" key="2">
    <source>
        <dbReference type="ARBA" id="ARBA00001089"/>
    </source>
</evidence>
<dbReference type="KEGG" id="tgi:RBB81_21430"/>
<protein>
    <recommendedName>
        <fullName evidence="5">Glutathione hydrolase proenzyme</fullName>
        <ecNumber evidence="5">2.3.2.2</ecNumber>
        <ecNumber evidence="5">3.4.19.13</ecNumber>
    </recommendedName>
    <component>
        <recommendedName>
            <fullName evidence="5">Glutathione hydrolase large chain</fullName>
        </recommendedName>
    </component>
    <component>
        <recommendedName>
            <fullName evidence="5">Glutathione hydrolase small chain</fullName>
        </recommendedName>
    </component>
</protein>
<evidence type="ECO:0000256" key="3">
    <source>
        <dbReference type="ARBA" id="ARBA00047417"/>
    </source>
</evidence>
<dbReference type="InterPro" id="IPR029055">
    <property type="entry name" value="Ntn_hydrolases_N"/>
</dbReference>
<dbReference type="InterPro" id="IPR052896">
    <property type="entry name" value="GGT-like_enzyme"/>
</dbReference>
<accession>A0AAU7Z0V5</accession>
<dbReference type="EC" id="3.4.19.13" evidence="5"/>
<sequence>MVTSLDPLASEAGMRILQQGGNAFDAAVATAAAVAVVDPRMSSAGGNGFATIYIAKTREVRALNFYGTAPKGATASFYTGKDYSRGVLSAPVPSGLKGWETLHAAYGKLPWAVVLQPAIDLAQNGFVVRKPFSDSISEKRELLSMFPTSAKVFLPNGHVPQPGEIFRQPDLARTLKEIAAKGAAVFYQGSIATQIADFYLKEGGIITREDLRAYQASWVTPISTTYHGYTFYTQPPSSSGIAVLEQLNFLENFPLKSLGQNSPEYLHVVGEAMRLAIADRNRYVGDPNFVKIPVNRLLSKEYAKRRSDLIHLDSTMSVTTAGDVDQPVESHTTHMNTVDADGNMVALTQTLGAEFGSGVVVGNTGVLFSNEMRHLHLDANDPSRLEPGKRSRSNESPIIVLKGGKPFMALGTPGNDGIWQRLVQVILNVVDFNQDIQTAITEPRMVYGGQQETGTEIKPVFNVEDRIPENTIDSLRAKGYVIKSVGDDIGRVNGIVIDLNSGFRSGGADPREDGYVIGW</sequence>
<keyword evidence="5" id="KW-0317">Glutathione biosynthesis</keyword>
<dbReference type="GO" id="GO:0006751">
    <property type="term" value="P:glutathione catabolic process"/>
    <property type="evidence" value="ECO:0007669"/>
    <property type="project" value="UniProtKB-UniRule"/>
</dbReference>
<reference evidence="6" key="2">
    <citation type="journal article" date="2024" name="Environ. Microbiol.">
        <title>Genome analysis and description of Tunturibacter gen. nov. expands the diversity of Terriglobia in tundra soils.</title>
        <authorList>
            <person name="Messyasz A."/>
            <person name="Mannisto M.K."/>
            <person name="Kerkhof L.J."/>
            <person name="Haggblom M.M."/>
        </authorList>
    </citation>
    <scope>NUCLEOTIDE SEQUENCE</scope>
    <source>
        <strain evidence="6">M8UP39</strain>
    </source>
</reference>
<keyword evidence="5" id="KW-0378">Hydrolase</keyword>
<name>A0AAU7Z0V5_9BACT</name>
<feature type="active site" description="Nucleophile" evidence="4">
    <location>
        <position position="332"/>
    </location>
</feature>
<dbReference type="EC" id="2.3.2.2" evidence="5"/>
<comment type="similarity">
    <text evidence="5">Belongs to the gamma-glutamyltransferase family.</text>
</comment>
<keyword evidence="5 6" id="KW-0808">Transferase</keyword>
<gene>
    <name evidence="6" type="primary">ggt</name>
    <name evidence="6" type="ORF">RBB81_21430</name>
</gene>
<evidence type="ECO:0000256" key="5">
    <source>
        <dbReference type="RuleBase" id="RU368036"/>
    </source>
</evidence>
<dbReference type="EMBL" id="CP132938">
    <property type="protein sequence ID" value="XCB22111.1"/>
    <property type="molecule type" value="Genomic_DNA"/>
</dbReference>
<dbReference type="InterPro" id="IPR043137">
    <property type="entry name" value="GGT_ssub_C"/>
</dbReference>
<dbReference type="NCBIfam" id="TIGR00066">
    <property type="entry name" value="g_glut_trans"/>
    <property type="match status" value="1"/>
</dbReference>
<comment type="catalytic activity">
    <reaction evidence="2 5">
        <text>glutathione + H2O = L-cysteinylglycine + L-glutamate</text>
        <dbReference type="Rhea" id="RHEA:28807"/>
        <dbReference type="ChEBI" id="CHEBI:15377"/>
        <dbReference type="ChEBI" id="CHEBI:29985"/>
        <dbReference type="ChEBI" id="CHEBI:57925"/>
        <dbReference type="ChEBI" id="CHEBI:61694"/>
        <dbReference type="EC" id="3.4.19.13"/>
    </reaction>
</comment>
<dbReference type="PANTHER" id="PTHR43881">
    <property type="entry name" value="GAMMA-GLUTAMYLTRANSPEPTIDASE (AFU_ORTHOLOGUE AFUA_4G13580)"/>
    <property type="match status" value="1"/>
</dbReference>
<organism evidence="6">
    <name type="scientific">Tunturiibacter gelidiferens</name>
    <dbReference type="NCBI Taxonomy" id="3069689"/>
    <lineage>
        <taxon>Bacteria</taxon>
        <taxon>Pseudomonadati</taxon>
        <taxon>Acidobacteriota</taxon>
        <taxon>Terriglobia</taxon>
        <taxon>Terriglobales</taxon>
        <taxon>Acidobacteriaceae</taxon>
        <taxon>Tunturiibacter</taxon>
    </lineage>
</organism>
<dbReference type="GO" id="GO:0006750">
    <property type="term" value="P:glutathione biosynthetic process"/>
    <property type="evidence" value="ECO:0007669"/>
    <property type="project" value="UniProtKB-KW"/>
</dbReference>
<evidence type="ECO:0000256" key="1">
    <source>
        <dbReference type="ARBA" id="ARBA00001049"/>
    </source>
</evidence>
<dbReference type="Gene3D" id="3.60.20.40">
    <property type="match status" value="1"/>
</dbReference>
<dbReference type="SUPFAM" id="SSF56235">
    <property type="entry name" value="N-terminal nucleophile aminohydrolases (Ntn hydrolases)"/>
    <property type="match status" value="1"/>
</dbReference>
<comment type="subunit">
    <text evidence="5">This enzyme consists of two polypeptide chains, which are synthesized in precursor form from a single polypeptide.</text>
</comment>
<evidence type="ECO:0000313" key="6">
    <source>
        <dbReference type="EMBL" id="XCB22111.1"/>
    </source>
</evidence>
<dbReference type="GO" id="GO:0103068">
    <property type="term" value="F:leukotriene C4 gamma-glutamyl transferase activity"/>
    <property type="evidence" value="ECO:0007669"/>
    <property type="project" value="UniProtKB-EC"/>
</dbReference>
<keyword evidence="5" id="KW-0865">Zymogen</keyword>
<dbReference type="RefSeq" id="WP_353072106.1">
    <property type="nucleotide sequence ID" value="NZ_CP132938.1"/>
</dbReference>
<comment type="PTM">
    <text evidence="5">Cleaved by autocatalysis into a large and a small subunit.</text>
</comment>
<comment type="catalytic activity">
    <reaction evidence="1 5">
        <text>an S-substituted glutathione + H2O = an S-substituted L-cysteinylglycine + L-glutamate</text>
        <dbReference type="Rhea" id="RHEA:59468"/>
        <dbReference type="ChEBI" id="CHEBI:15377"/>
        <dbReference type="ChEBI" id="CHEBI:29985"/>
        <dbReference type="ChEBI" id="CHEBI:90779"/>
        <dbReference type="ChEBI" id="CHEBI:143103"/>
        <dbReference type="EC" id="3.4.19.13"/>
    </reaction>
</comment>
<evidence type="ECO:0000256" key="4">
    <source>
        <dbReference type="PIRSR" id="PIRSR600101-1"/>
    </source>
</evidence>
<keyword evidence="5 6" id="KW-0012">Acyltransferase</keyword>
<dbReference type="InterPro" id="IPR000101">
    <property type="entry name" value="GGT_peptidase"/>
</dbReference>
<dbReference type="InterPro" id="IPR043138">
    <property type="entry name" value="GGT_lsub"/>
</dbReference>
<proteinExistence type="inferred from homology"/>
<dbReference type="GO" id="GO:0036374">
    <property type="term" value="F:glutathione hydrolase activity"/>
    <property type="evidence" value="ECO:0007669"/>
    <property type="project" value="UniProtKB-UniRule"/>
</dbReference>
<comment type="catalytic activity">
    <reaction evidence="3 5">
        <text>an N-terminal (5-L-glutamyl)-[peptide] + an alpha-amino acid = 5-L-glutamyl amino acid + an N-terminal L-alpha-aminoacyl-[peptide]</text>
        <dbReference type="Rhea" id="RHEA:23904"/>
        <dbReference type="Rhea" id="RHEA-COMP:9780"/>
        <dbReference type="Rhea" id="RHEA-COMP:9795"/>
        <dbReference type="ChEBI" id="CHEBI:77644"/>
        <dbReference type="ChEBI" id="CHEBI:78597"/>
        <dbReference type="ChEBI" id="CHEBI:78599"/>
        <dbReference type="ChEBI" id="CHEBI:78608"/>
        <dbReference type="EC" id="2.3.2.2"/>
    </reaction>
</comment>
<dbReference type="PRINTS" id="PR01210">
    <property type="entry name" value="GGTRANSPTASE"/>
</dbReference>
<dbReference type="Pfam" id="PF01019">
    <property type="entry name" value="G_glu_transpept"/>
    <property type="match status" value="1"/>
</dbReference>
<dbReference type="AlphaFoldDB" id="A0AAU7Z0V5"/>
<reference evidence="6" key="1">
    <citation type="submission" date="2023-08" db="EMBL/GenBank/DDBJ databases">
        <authorList>
            <person name="Messyasz A."/>
            <person name="Mannisto M.K."/>
            <person name="Kerkhof L.J."/>
            <person name="Haggblom M."/>
        </authorList>
    </citation>
    <scope>NUCLEOTIDE SEQUENCE</scope>
    <source>
        <strain evidence="6">M8UP39</strain>
    </source>
</reference>
<dbReference type="Gene3D" id="1.10.246.130">
    <property type="match status" value="1"/>
</dbReference>